<evidence type="ECO:0000313" key="3">
    <source>
        <dbReference type="Proteomes" id="UP000602510"/>
    </source>
</evidence>
<name>A0A833TAX7_PHYIN</name>
<reference evidence="1" key="1">
    <citation type="submission" date="2020-04" db="EMBL/GenBank/DDBJ databases">
        <title>Hybrid Assembly of Korean Phytophthora infestans isolates.</title>
        <authorList>
            <person name="Prokchorchik M."/>
            <person name="Lee Y."/>
            <person name="Seo J."/>
            <person name="Cho J.-H."/>
            <person name="Park Y.-E."/>
            <person name="Jang D.-C."/>
            <person name="Im J.-S."/>
            <person name="Choi J.-G."/>
            <person name="Park H.-J."/>
            <person name="Lee G.-B."/>
            <person name="Lee Y.-G."/>
            <person name="Hong S.-Y."/>
            <person name="Cho K."/>
            <person name="Sohn K.H."/>
        </authorList>
    </citation>
    <scope>NUCLEOTIDE SEQUENCE</scope>
    <source>
        <strain evidence="1">KR_1_A1</strain>
        <strain evidence="2">KR_2_A2</strain>
    </source>
</reference>
<dbReference type="AlphaFoldDB" id="A0A833TAX7"/>
<accession>A0A833TAX7</accession>
<dbReference type="EMBL" id="JAACNO010003269">
    <property type="protein sequence ID" value="KAF4127419.1"/>
    <property type="molecule type" value="Genomic_DNA"/>
</dbReference>
<gene>
    <name evidence="1" type="ORF">GN244_ATG04701</name>
    <name evidence="2" type="ORF">GN958_ATG23399</name>
</gene>
<dbReference type="Proteomes" id="UP000602510">
    <property type="component" value="Unassembled WGS sequence"/>
</dbReference>
<proteinExistence type="predicted"/>
<organism evidence="1 3">
    <name type="scientific">Phytophthora infestans</name>
    <name type="common">Potato late blight agent</name>
    <name type="synonym">Botrytis infestans</name>
    <dbReference type="NCBI Taxonomy" id="4787"/>
    <lineage>
        <taxon>Eukaryota</taxon>
        <taxon>Sar</taxon>
        <taxon>Stramenopiles</taxon>
        <taxon>Oomycota</taxon>
        <taxon>Peronosporomycetes</taxon>
        <taxon>Peronosporales</taxon>
        <taxon>Peronosporaceae</taxon>
        <taxon>Phytophthora</taxon>
    </lineage>
</organism>
<protein>
    <submittedName>
        <fullName evidence="1">Uncharacterized protein</fullName>
    </submittedName>
</protein>
<dbReference type="EMBL" id="WSZM01000093">
    <property type="protein sequence ID" value="KAF4042960.1"/>
    <property type="molecule type" value="Genomic_DNA"/>
</dbReference>
<sequence>MVPFNKPKFVILLLRGLPNDIDFSLANKVAAGVVVKDLWKARFCGCVRDCYHDTCRNATANLFCAGDSFRLGGLGLLEKSTINVRALIAPYTGLLSDHDYVNDPTQYEYVAQTHTVSK</sequence>
<keyword evidence="3" id="KW-1185">Reference proteome</keyword>
<dbReference type="Proteomes" id="UP000704712">
    <property type="component" value="Unassembled WGS sequence"/>
</dbReference>
<evidence type="ECO:0000313" key="2">
    <source>
        <dbReference type="EMBL" id="KAF4127419.1"/>
    </source>
</evidence>
<comment type="caution">
    <text evidence="1">The sequence shown here is derived from an EMBL/GenBank/DDBJ whole genome shotgun (WGS) entry which is preliminary data.</text>
</comment>
<evidence type="ECO:0000313" key="1">
    <source>
        <dbReference type="EMBL" id="KAF4042960.1"/>
    </source>
</evidence>